<feature type="compositionally biased region" description="Low complexity" evidence="1">
    <location>
        <begin position="142"/>
        <end position="153"/>
    </location>
</feature>
<dbReference type="AlphaFoldDB" id="M1DX64"/>
<reference evidence="3" key="1">
    <citation type="journal article" date="2011" name="Nature">
        <title>Genome sequence and analysis of the tuber crop potato.</title>
        <authorList>
            <consortium name="The Potato Genome Sequencing Consortium"/>
        </authorList>
    </citation>
    <scope>NUCLEOTIDE SEQUENCE [LARGE SCALE GENOMIC DNA]</scope>
    <source>
        <strain evidence="3">cv. DM1-3 516 R44</strain>
    </source>
</reference>
<evidence type="ECO:0000256" key="1">
    <source>
        <dbReference type="SAM" id="MobiDB-lite"/>
    </source>
</evidence>
<organism evidence="2 3">
    <name type="scientific">Solanum tuberosum</name>
    <name type="common">Potato</name>
    <dbReference type="NCBI Taxonomy" id="4113"/>
    <lineage>
        <taxon>Eukaryota</taxon>
        <taxon>Viridiplantae</taxon>
        <taxon>Streptophyta</taxon>
        <taxon>Embryophyta</taxon>
        <taxon>Tracheophyta</taxon>
        <taxon>Spermatophyta</taxon>
        <taxon>Magnoliopsida</taxon>
        <taxon>eudicotyledons</taxon>
        <taxon>Gunneridae</taxon>
        <taxon>Pentapetalae</taxon>
        <taxon>asterids</taxon>
        <taxon>lamiids</taxon>
        <taxon>Solanales</taxon>
        <taxon>Solanaceae</taxon>
        <taxon>Solanoideae</taxon>
        <taxon>Solaneae</taxon>
        <taxon>Solanum</taxon>
    </lineage>
</organism>
<dbReference type="Proteomes" id="UP000011115">
    <property type="component" value="Unassembled WGS sequence"/>
</dbReference>
<protein>
    <submittedName>
        <fullName evidence="2">Uncharacterized protein</fullName>
    </submittedName>
</protein>
<accession>M1DX64</accession>
<feature type="region of interest" description="Disordered" evidence="1">
    <location>
        <begin position="124"/>
        <end position="154"/>
    </location>
</feature>
<reference evidence="2" key="2">
    <citation type="submission" date="2015-06" db="UniProtKB">
        <authorList>
            <consortium name="EnsemblPlants"/>
        </authorList>
    </citation>
    <scope>IDENTIFICATION</scope>
    <source>
        <strain evidence="2">DM1-3 516 R44</strain>
    </source>
</reference>
<dbReference type="EnsemblPlants" id="PGSC0003DMT400095850">
    <property type="protein sequence ID" value="PGSC0003DMT400095850"/>
    <property type="gene ID" value="PGSC0003DMG400045421"/>
</dbReference>
<dbReference type="HOGENOM" id="CLU_913385_0_0_1"/>
<keyword evidence="3" id="KW-1185">Reference proteome</keyword>
<evidence type="ECO:0000313" key="2">
    <source>
        <dbReference type="EnsemblPlants" id="PGSC0003DMT400095850"/>
    </source>
</evidence>
<name>M1DX64_SOLTU</name>
<evidence type="ECO:0000313" key="3">
    <source>
        <dbReference type="Proteomes" id="UP000011115"/>
    </source>
</evidence>
<sequence length="305" mass="33384">MDMEASTHDPYEMMLRRVPVSCDVIVVASTHDLKHRSGEAEPWVIYCTENAYEGQSKSNLISIPVLISTLCLREGVPFVAKIDIEVTPSSSCDIHRIEVEYMKDEAEKKKKGLVDTSPVVDVKSMEAGPTQPTPTVEPSGIPTPSTPIASAPTLISRPPLTHTMIYKMGNFAYSVDLLSEIPLATVTEDAAAVDEGGESDTPEIDEEELVTRENEVYEDLKDLKGDLLQVAIEASLRDTSMIGSSVSKPTEEIVAQPSRVGVEQGTDAQVKATQRPRVQLKLSRHGIINLPPFYSLLILSVFVLH</sequence>
<dbReference type="Gramene" id="PGSC0003DMT400095850">
    <property type="protein sequence ID" value="PGSC0003DMT400095850"/>
    <property type="gene ID" value="PGSC0003DMG400045421"/>
</dbReference>
<dbReference type="PaxDb" id="4113-PGSC0003DMT400095850"/>
<proteinExistence type="predicted"/>
<dbReference type="InParanoid" id="M1DX64"/>